<comment type="caution">
    <text evidence="2">The sequence shown here is derived from an EMBL/GenBank/DDBJ whole genome shotgun (WGS) entry which is preliminary data.</text>
</comment>
<dbReference type="AlphaFoldDB" id="A0A0G1BK41"/>
<dbReference type="Proteomes" id="UP000034951">
    <property type="component" value="Unassembled WGS sequence"/>
</dbReference>
<dbReference type="Gene3D" id="1.10.10.580">
    <property type="entry name" value="Structural maintenance of chromosome 1. Chain E"/>
    <property type="match status" value="1"/>
</dbReference>
<gene>
    <name evidence="2" type="ORF">UV10_C0001G0093</name>
</gene>
<evidence type="ECO:0000313" key="2">
    <source>
        <dbReference type="EMBL" id="KKS46636.1"/>
    </source>
</evidence>
<evidence type="ECO:0000313" key="3">
    <source>
        <dbReference type="Proteomes" id="UP000034951"/>
    </source>
</evidence>
<dbReference type="InterPro" id="IPR023093">
    <property type="entry name" value="ScpA-like_C"/>
</dbReference>
<proteinExistence type="predicted"/>
<dbReference type="PANTHER" id="PTHR33969:SF2">
    <property type="entry name" value="SEGREGATION AND CONDENSATION PROTEIN A"/>
    <property type="match status" value="1"/>
</dbReference>
<dbReference type="PANTHER" id="PTHR33969">
    <property type="entry name" value="SEGREGATION AND CONDENSATION PROTEIN A"/>
    <property type="match status" value="1"/>
</dbReference>
<reference evidence="2 3" key="1">
    <citation type="journal article" date="2015" name="Nature">
        <title>rRNA introns, odd ribosomes, and small enigmatic genomes across a large radiation of phyla.</title>
        <authorList>
            <person name="Brown C.T."/>
            <person name="Hug L.A."/>
            <person name="Thomas B.C."/>
            <person name="Sharon I."/>
            <person name="Castelle C.J."/>
            <person name="Singh A."/>
            <person name="Wilkins M.J."/>
            <person name="Williams K.H."/>
            <person name="Banfield J.F."/>
        </authorList>
    </citation>
    <scope>NUCLEOTIDE SEQUENCE [LARGE SCALE GENOMIC DNA]</scope>
</reference>
<accession>A0A0G1BK41</accession>
<sequence>MSLEKFSGPLDLLLSLIEEKKLAISEISLSQVTDQFLDYLKNLDKNIKAQNEIKSTEYQRILADFLVVASRLILIKSRSLLPNLVLSEEEESDIKDLEERLRIYQQFRALGRELGHFAKGRPAYFSREYYFNLPAMFYPPKNISSEELLKIYEAFVKTLPQIEKLEEQSLARTVTIEEKLKELTDRISIAVEASFSEISGSVKEKIDVILTFLAMLMLMRSRILEASQDYLFGDIKIKKLT</sequence>
<dbReference type="Pfam" id="PF02616">
    <property type="entry name" value="SMC_ScpA"/>
    <property type="match status" value="1"/>
</dbReference>
<dbReference type="EMBL" id="LCDE01000001">
    <property type="protein sequence ID" value="KKS46636.1"/>
    <property type="molecule type" value="Genomic_DNA"/>
</dbReference>
<dbReference type="InterPro" id="IPR003768">
    <property type="entry name" value="ScpA"/>
</dbReference>
<organism evidence="2 3">
    <name type="scientific">Candidatus Azambacteria bacterium GW2011_GWA1_42_19</name>
    <dbReference type="NCBI Taxonomy" id="1618609"/>
    <lineage>
        <taxon>Bacteria</taxon>
        <taxon>Candidatus Azamiibacteriota</taxon>
    </lineage>
</organism>
<dbReference type="PATRIC" id="fig|1618609.3.peg.98"/>
<name>A0A0G1BK41_9BACT</name>
<protein>
    <recommendedName>
        <fullName evidence="1">Segregation and condensation protein A</fullName>
    </recommendedName>
</protein>
<evidence type="ECO:0000256" key="1">
    <source>
        <dbReference type="ARBA" id="ARBA00044777"/>
    </source>
</evidence>
<dbReference type="Gene3D" id="6.10.250.2410">
    <property type="match status" value="1"/>
</dbReference>